<dbReference type="NCBIfam" id="TIGR01563">
    <property type="entry name" value="gp16_SPP1"/>
    <property type="match status" value="1"/>
</dbReference>
<dbReference type="OrthoDB" id="7570189at2"/>
<dbReference type="Proteomes" id="UP000094501">
    <property type="component" value="Unassembled WGS sequence"/>
</dbReference>
<accession>A0A1E3VYR6</accession>
<comment type="caution">
    <text evidence="1">The sequence shown here is derived from an EMBL/GenBank/DDBJ whole genome shotgun (WGS) entry which is preliminary data.</text>
</comment>
<protein>
    <recommendedName>
        <fullName evidence="3">Head-tail adaptor protein</fullName>
    </recommendedName>
</protein>
<dbReference type="AlphaFoldDB" id="A0A1E3VYR6"/>
<dbReference type="Gene3D" id="2.40.10.270">
    <property type="entry name" value="Bacteriophage SPP1 head-tail adaptor protein"/>
    <property type="match status" value="1"/>
</dbReference>
<dbReference type="InterPro" id="IPR008767">
    <property type="entry name" value="Phage_SPP1_head-tail_adaptor"/>
</dbReference>
<dbReference type="Pfam" id="PF05521">
    <property type="entry name" value="Phage_HCP"/>
    <property type="match status" value="1"/>
</dbReference>
<evidence type="ECO:0000313" key="1">
    <source>
        <dbReference type="EMBL" id="ODR98421.1"/>
    </source>
</evidence>
<reference evidence="1 2" key="1">
    <citation type="journal article" date="2016" name="Environ. Microbiol.">
        <title>New Methyloceanibacter diversity from North Sea sediments includes methanotroph containing solely the soluble methane monooxygenase.</title>
        <authorList>
            <person name="Vekeman B."/>
            <person name="Kerckhof F.M."/>
            <person name="Cremers G."/>
            <person name="de Vos P."/>
            <person name="Vandamme P."/>
            <person name="Boon N."/>
            <person name="Op den Camp H.J."/>
            <person name="Heylen K."/>
        </authorList>
    </citation>
    <scope>NUCLEOTIDE SEQUENCE [LARGE SCALE GENOMIC DNA]</scope>
    <source>
        <strain evidence="1 2">R-67174</strain>
    </source>
</reference>
<gene>
    <name evidence="1" type="ORF">AUC68_08245</name>
</gene>
<sequence>MATGAGGFTTSWAGVADLWAALTPTGGSEGVEAGRIAGKRAYEIVLRYRAGVRPAMRFRLGSRIFEILTVTDMGERHRWLRCLCEERDL</sequence>
<evidence type="ECO:0000313" key="2">
    <source>
        <dbReference type="Proteomes" id="UP000094501"/>
    </source>
</evidence>
<dbReference type="RefSeq" id="WP_083240702.1">
    <property type="nucleotide sequence ID" value="NZ_LPWG01000013.1"/>
</dbReference>
<dbReference type="EMBL" id="LPWG01000013">
    <property type="protein sequence ID" value="ODR98421.1"/>
    <property type="molecule type" value="Genomic_DNA"/>
</dbReference>
<dbReference type="InterPro" id="IPR038666">
    <property type="entry name" value="SSP1_head-tail_sf"/>
</dbReference>
<name>A0A1E3VYR6_9HYPH</name>
<proteinExistence type="predicted"/>
<dbReference type="STRING" id="1774968.AUC68_08245"/>
<evidence type="ECO:0008006" key="3">
    <source>
        <dbReference type="Google" id="ProtNLM"/>
    </source>
</evidence>
<keyword evidence="2" id="KW-1185">Reference proteome</keyword>
<organism evidence="1 2">
    <name type="scientific">Methyloceanibacter methanicus</name>
    <dbReference type="NCBI Taxonomy" id="1774968"/>
    <lineage>
        <taxon>Bacteria</taxon>
        <taxon>Pseudomonadati</taxon>
        <taxon>Pseudomonadota</taxon>
        <taxon>Alphaproteobacteria</taxon>
        <taxon>Hyphomicrobiales</taxon>
        <taxon>Hyphomicrobiaceae</taxon>
        <taxon>Methyloceanibacter</taxon>
    </lineage>
</organism>